<dbReference type="EMBL" id="AMZH03022541">
    <property type="protein sequence ID" value="RRT37220.1"/>
    <property type="molecule type" value="Genomic_DNA"/>
</dbReference>
<accession>A0A426XCQ4</accession>
<evidence type="ECO:0000313" key="1">
    <source>
        <dbReference type="EMBL" id="RRT37220.1"/>
    </source>
</evidence>
<protein>
    <submittedName>
        <fullName evidence="1">Uncharacterized protein</fullName>
    </submittedName>
</protein>
<sequence length="75" mass="8124">MDGSPADLGGSAARIPGYRRFTPALGSSAARSTQILGYGQFNCPAWVGQSLLAAQKPRRRLYTYRSSVVYPPKFS</sequence>
<organism evidence="1 2">
    <name type="scientific">Ensete ventricosum</name>
    <name type="common">Abyssinian banana</name>
    <name type="synonym">Musa ensete</name>
    <dbReference type="NCBI Taxonomy" id="4639"/>
    <lineage>
        <taxon>Eukaryota</taxon>
        <taxon>Viridiplantae</taxon>
        <taxon>Streptophyta</taxon>
        <taxon>Embryophyta</taxon>
        <taxon>Tracheophyta</taxon>
        <taxon>Spermatophyta</taxon>
        <taxon>Magnoliopsida</taxon>
        <taxon>Liliopsida</taxon>
        <taxon>Zingiberales</taxon>
        <taxon>Musaceae</taxon>
        <taxon>Ensete</taxon>
    </lineage>
</organism>
<dbReference type="Proteomes" id="UP000287651">
    <property type="component" value="Unassembled WGS sequence"/>
</dbReference>
<gene>
    <name evidence="1" type="ORF">B296_00037027</name>
</gene>
<evidence type="ECO:0000313" key="2">
    <source>
        <dbReference type="Proteomes" id="UP000287651"/>
    </source>
</evidence>
<name>A0A426XCQ4_ENSVE</name>
<comment type="caution">
    <text evidence="1">The sequence shown here is derived from an EMBL/GenBank/DDBJ whole genome shotgun (WGS) entry which is preliminary data.</text>
</comment>
<dbReference type="AlphaFoldDB" id="A0A426XCQ4"/>
<proteinExistence type="predicted"/>
<reference evidence="1 2" key="1">
    <citation type="journal article" date="2014" name="Agronomy (Basel)">
        <title>A Draft Genome Sequence for Ensete ventricosum, the Drought-Tolerant Tree Against Hunger.</title>
        <authorList>
            <person name="Harrison J."/>
            <person name="Moore K.A."/>
            <person name="Paszkiewicz K."/>
            <person name="Jones T."/>
            <person name="Grant M."/>
            <person name="Ambacheew D."/>
            <person name="Muzemil S."/>
            <person name="Studholme D.J."/>
        </authorList>
    </citation>
    <scope>NUCLEOTIDE SEQUENCE [LARGE SCALE GENOMIC DNA]</scope>
</reference>